<dbReference type="Proteomes" id="UP001200034">
    <property type="component" value="Unassembled WGS sequence"/>
</dbReference>
<accession>A0AAD4KDE2</accession>
<feature type="region of interest" description="Disordered" evidence="5">
    <location>
        <begin position="77"/>
        <end position="127"/>
    </location>
</feature>
<keyword evidence="1" id="KW-0479">Metal-binding</keyword>
<organism evidence="7 8">
    <name type="scientific">Drosophila rubida</name>
    <dbReference type="NCBI Taxonomy" id="30044"/>
    <lineage>
        <taxon>Eukaryota</taxon>
        <taxon>Metazoa</taxon>
        <taxon>Ecdysozoa</taxon>
        <taxon>Arthropoda</taxon>
        <taxon>Hexapoda</taxon>
        <taxon>Insecta</taxon>
        <taxon>Pterygota</taxon>
        <taxon>Neoptera</taxon>
        <taxon>Endopterygota</taxon>
        <taxon>Diptera</taxon>
        <taxon>Brachycera</taxon>
        <taxon>Muscomorpha</taxon>
        <taxon>Ephydroidea</taxon>
        <taxon>Drosophilidae</taxon>
        <taxon>Drosophila</taxon>
    </lineage>
</organism>
<keyword evidence="3" id="KW-0862">Zinc</keyword>
<dbReference type="PROSITE" id="PS50089">
    <property type="entry name" value="ZF_RING_2"/>
    <property type="match status" value="1"/>
</dbReference>
<feature type="compositionally biased region" description="Polar residues" evidence="5">
    <location>
        <begin position="77"/>
        <end position="108"/>
    </location>
</feature>
<evidence type="ECO:0000313" key="8">
    <source>
        <dbReference type="Proteomes" id="UP001200034"/>
    </source>
</evidence>
<dbReference type="CDD" id="cd16448">
    <property type="entry name" value="RING-H2"/>
    <property type="match status" value="1"/>
</dbReference>
<reference evidence="7" key="1">
    <citation type="journal article" date="2021" name="Mol. Ecol. Resour.">
        <title>Phylogenomic analyses of the genus Drosophila reveals genomic signals of climate adaptation.</title>
        <authorList>
            <person name="Li F."/>
            <person name="Rane R.V."/>
            <person name="Luria V."/>
            <person name="Xiong Z."/>
            <person name="Chen J."/>
            <person name="Li Z."/>
            <person name="Catullo R.A."/>
            <person name="Griffin P.C."/>
            <person name="Schiffer M."/>
            <person name="Pearce S."/>
            <person name="Lee S.F."/>
            <person name="McElroy K."/>
            <person name="Stocker A."/>
            <person name="Shirriffs J."/>
            <person name="Cockerell F."/>
            <person name="Coppin C."/>
            <person name="Sgro C.M."/>
            <person name="Karger A."/>
            <person name="Cain J.W."/>
            <person name="Weber J.A."/>
            <person name="Santpere G."/>
            <person name="Kirschner M.W."/>
            <person name="Hoffmann A.A."/>
            <person name="Oakeshott J.G."/>
            <person name="Zhang G."/>
        </authorList>
    </citation>
    <scope>NUCLEOTIDE SEQUENCE</scope>
    <source>
        <strain evidence="7">BGI-SZ-2011g</strain>
    </source>
</reference>
<name>A0AAD4KDE2_9MUSC</name>
<keyword evidence="2 4" id="KW-0863">Zinc-finger</keyword>
<evidence type="ECO:0000313" key="7">
    <source>
        <dbReference type="EMBL" id="KAH8388103.1"/>
    </source>
</evidence>
<dbReference type="EMBL" id="JAJJHW010000095">
    <property type="protein sequence ID" value="KAH8388103.1"/>
    <property type="molecule type" value="Genomic_DNA"/>
</dbReference>
<evidence type="ECO:0000256" key="2">
    <source>
        <dbReference type="ARBA" id="ARBA00022771"/>
    </source>
</evidence>
<dbReference type="InterPro" id="IPR013083">
    <property type="entry name" value="Znf_RING/FYVE/PHD"/>
</dbReference>
<evidence type="ECO:0000256" key="5">
    <source>
        <dbReference type="SAM" id="MobiDB-lite"/>
    </source>
</evidence>
<dbReference type="InterPro" id="IPR001841">
    <property type="entry name" value="Znf_RING"/>
</dbReference>
<dbReference type="Gene3D" id="3.30.40.10">
    <property type="entry name" value="Zinc/RING finger domain, C3HC4 (zinc finger)"/>
    <property type="match status" value="1"/>
</dbReference>
<dbReference type="Pfam" id="PF13639">
    <property type="entry name" value="zf-RING_2"/>
    <property type="match status" value="1"/>
</dbReference>
<evidence type="ECO:0000256" key="3">
    <source>
        <dbReference type="ARBA" id="ARBA00022833"/>
    </source>
</evidence>
<dbReference type="GO" id="GO:0008270">
    <property type="term" value="F:zinc ion binding"/>
    <property type="evidence" value="ECO:0007669"/>
    <property type="project" value="UniProtKB-KW"/>
</dbReference>
<comment type="caution">
    <text evidence="7">The sequence shown here is derived from an EMBL/GenBank/DDBJ whole genome shotgun (WGS) entry which is preliminary data.</text>
</comment>
<protein>
    <recommendedName>
        <fullName evidence="6">RING-type domain-containing protein</fullName>
    </recommendedName>
</protein>
<keyword evidence="8" id="KW-1185">Reference proteome</keyword>
<feature type="domain" description="RING-type" evidence="6">
    <location>
        <begin position="15"/>
        <end position="56"/>
    </location>
</feature>
<evidence type="ECO:0000256" key="1">
    <source>
        <dbReference type="ARBA" id="ARBA00022723"/>
    </source>
</evidence>
<dbReference type="PANTHER" id="PTHR45969">
    <property type="entry name" value="RING ZINC FINGER PROTEIN-RELATED"/>
    <property type="match status" value="1"/>
</dbReference>
<evidence type="ECO:0000256" key="4">
    <source>
        <dbReference type="PROSITE-ProRule" id="PRU00175"/>
    </source>
</evidence>
<dbReference type="SUPFAM" id="SSF57850">
    <property type="entry name" value="RING/U-box"/>
    <property type="match status" value="1"/>
</dbReference>
<gene>
    <name evidence="7" type="ORF">KR093_011792</name>
</gene>
<sequence>MSAKRVDGGVCAVICGICLENYTSSDTLLAGQCGHVFHETYLDKWKTQCITCPSCRKPCNNHIQIFLEFDATLAPAKNSNQQKQTETQTQSRAQRGQRPTTAPNRSQLPTPSNRPPPIPPRNQQQQTPHVIRNLSSNHNARAPRAGGHRSPTPISPQCILNRHAAQDPNTHFSLSRYPTRINDLATINCGVTDQYHRDLMSSFDDLSD</sequence>
<dbReference type="AlphaFoldDB" id="A0AAD4KDE2"/>
<evidence type="ECO:0000259" key="6">
    <source>
        <dbReference type="PROSITE" id="PS50089"/>
    </source>
</evidence>
<proteinExistence type="predicted"/>